<keyword evidence="2 4" id="KW-0819">tRNA processing</keyword>
<feature type="binding site" evidence="4 6">
    <location>
        <position position="109"/>
    </location>
    <ligand>
        <name>substrate</name>
    </ligand>
</feature>
<organism evidence="9 10">
    <name type="scientific">Campylobacter peloridis</name>
    <dbReference type="NCBI Taxonomy" id="488546"/>
    <lineage>
        <taxon>Bacteria</taxon>
        <taxon>Pseudomonadati</taxon>
        <taxon>Campylobacterota</taxon>
        <taxon>Epsilonproteobacteria</taxon>
        <taxon>Campylobacterales</taxon>
        <taxon>Campylobacteraceae</taxon>
        <taxon>Campylobacter</taxon>
    </lineage>
</organism>
<evidence type="ECO:0000313" key="10">
    <source>
        <dbReference type="Proteomes" id="UP000321310"/>
    </source>
</evidence>
<evidence type="ECO:0000256" key="6">
    <source>
        <dbReference type="PIRSR" id="PIRSR001430-2"/>
    </source>
</evidence>
<dbReference type="Gene3D" id="3.30.70.660">
    <property type="entry name" value="Pseudouridine synthase I, catalytic domain, C-terminal subdomain"/>
    <property type="match status" value="1"/>
</dbReference>
<evidence type="ECO:0000256" key="5">
    <source>
        <dbReference type="PIRSR" id="PIRSR001430-1"/>
    </source>
</evidence>
<dbReference type="PANTHER" id="PTHR11142">
    <property type="entry name" value="PSEUDOURIDYLATE SYNTHASE"/>
    <property type="match status" value="1"/>
</dbReference>
<comment type="similarity">
    <text evidence="1 4 7">Belongs to the tRNA pseudouridine synthase TruA family.</text>
</comment>
<comment type="subunit">
    <text evidence="4">Homodimer.</text>
</comment>
<dbReference type="InterPro" id="IPR020103">
    <property type="entry name" value="PsdUridine_synth_cat_dom_sf"/>
</dbReference>
<dbReference type="InterPro" id="IPR020097">
    <property type="entry name" value="PsdUridine_synth_TruA_a/b_dom"/>
</dbReference>
<dbReference type="PIRSF" id="PIRSF001430">
    <property type="entry name" value="tRNA_psdUrid_synth"/>
    <property type="match status" value="1"/>
</dbReference>
<dbReference type="GO" id="GO:0031119">
    <property type="term" value="P:tRNA pseudouridine synthesis"/>
    <property type="evidence" value="ECO:0007669"/>
    <property type="project" value="UniProtKB-UniRule"/>
</dbReference>
<dbReference type="SUPFAM" id="SSF55120">
    <property type="entry name" value="Pseudouridine synthase"/>
    <property type="match status" value="1"/>
</dbReference>
<dbReference type="InterPro" id="IPR001406">
    <property type="entry name" value="PsdUridine_synth_TruA"/>
</dbReference>
<feature type="domain" description="Pseudouridine synthase I TruA alpha/beta" evidence="8">
    <location>
        <begin position="140"/>
        <end position="240"/>
    </location>
</feature>
<dbReference type="CDD" id="cd02570">
    <property type="entry name" value="PseudoU_synth_EcTruA"/>
    <property type="match status" value="1"/>
</dbReference>
<evidence type="ECO:0000256" key="4">
    <source>
        <dbReference type="HAMAP-Rule" id="MF_00171"/>
    </source>
</evidence>
<dbReference type="Pfam" id="PF01416">
    <property type="entry name" value="PseudoU_synth_1"/>
    <property type="match status" value="1"/>
</dbReference>
<comment type="function">
    <text evidence="4">Formation of pseudouridine at positions 38, 39 and 40 in the anticodon stem and loop of transfer RNAs.</text>
</comment>
<dbReference type="InterPro" id="IPR020094">
    <property type="entry name" value="TruA/RsuA/RluB/E/F_N"/>
</dbReference>
<dbReference type="EC" id="5.4.99.12" evidence="4"/>
<comment type="caution">
    <text evidence="9">The sequence shown here is derived from an EMBL/GenBank/DDBJ whole genome shotgun (WGS) entry which is preliminary data.</text>
</comment>
<dbReference type="AlphaFoldDB" id="A0A5C7E179"/>
<dbReference type="EMBL" id="VOWB01000027">
    <property type="protein sequence ID" value="TXE83479.1"/>
    <property type="molecule type" value="Genomic_DNA"/>
</dbReference>
<feature type="active site" description="Nucleophile" evidence="4 5">
    <location>
        <position position="50"/>
    </location>
</feature>
<dbReference type="NCBIfam" id="TIGR00071">
    <property type="entry name" value="hisT_truA"/>
    <property type="match status" value="1"/>
</dbReference>
<accession>A0A5C7E179</accession>
<gene>
    <name evidence="4 9" type="primary">truA</name>
    <name evidence="9" type="ORF">FPD46_02245</name>
</gene>
<dbReference type="Proteomes" id="UP000321310">
    <property type="component" value="Unassembled WGS sequence"/>
</dbReference>
<protein>
    <recommendedName>
        <fullName evidence="4">tRNA pseudouridine synthase A</fullName>
        <ecNumber evidence="4">5.4.99.12</ecNumber>
    </recommendedName>
    <alternativeName>
        <fullName evidence="4">tRNA pseudouridine(38-40) synthase</fullName>
    </alternativeName>
    <alternativeName>
        <fullName evidence="4">tRNA pseudouridylate synthase I</fullName>
    </alternativeName>
    <alternativeName>
        <fullName evidence="4">tRNA-uridine isomerase I</fullName>
    </alternativeName>
</protein>
<dbReference type="Gene3D" id="3.30.70.580">
    <property type="entry name" value="Pseudouridine synthase I, catalytic domain, N-terminal subdomain"/>
    <property type="match status" value="1"/>
</dbReference>
<evidence type="ECO:0000256" key="1">
    <source>
        <dbReference type="ARBA" id="ARBA00009375"/>
    </source>
</evidence>
<evidence type="ECO:0000256" key="2">
    <source>
        <dbReference type="ARBA" id="ARBA00022694"/>
    </source>
</evidence>
<reference evidence="9 10" key="1">
    <citation type="submission" date="2019-07" db="EMBL/GenBank/DDBJ databases">
        <title>Rapid identification of Enteric Bacteria from Whole Genome Sequences (WGS) using Average Nucleotide Identity (ANI).</title>
        <authorList>
            <person name="Lane C."/>
        </authorList>
    </citation>
    <scope>NUCLEOTIDE SEQUENCE [LARGE SCALE GENOMIC DNA]</scope>
    <source>
        <strain evidence="9 10">2016D-0250</strain>
    </source>
</reference>
<keyword evidence="3 4" id="KW-0413">Isomerase</keyword>
<evidence type="ECO:0000256" key="3">
    <source>
        <dbReference type="ARBA" id="ARBA00023235"/>
    </source>
</evidence>
<comment type="catalytic activity">
    <reaction evidence="4 7">
        <text>uridine(38/39/40) in tRNA = pseudouridine(38/39/40) in tRNA</text>
        <dbReference type="Rhea" id="RHEA:22376"/>
        <dbReference type="Rhea" id="RHEA-COMP:10085"/>
        <dbReference type="Rhea" id="RHEA-COMP:10087"/>
        <dbReference type="ChEBI" id="CHEBI:65314"/>
        <dbReference type="ChEBI" id="CHEBI:65315"/>
        <dbReference type="EC" id="5.4.99.12"/>
    </reaction>
</comment>
<proteinExistence type="inferred from homology"/>
<evidence type="ECO:0000259" key="8">
    <source>
        <dbReference type="Pfam" id="PF01416"/>
    </source>
</evidence>
<dbReference type="GO" id="GO:0160147">
    <property type="term" value="F:tRNA pseudouridine(38-40) synthase activity"/>
    <property type="evidence" value="ECO:0007669"/>
    <property type="project" value="UniProtKB-EC"/>
</dbReference>
<evidence type="ECO:0000256" key="7">
    <source>
        <dbReference type="RuleBase" id="RU003792"/>
    </source>
</evidence>
<comment type="caution">
    <text evidence="4">Lacks conserved residue(s) required for the propagation of feature annotation.</text>
</comment>
<dbReference type="PANTHER" id="PTHR11142:SF0">
    <property type="entry name" value="TRNA PSEUDOURIDINE SYNTHASE-LIKE 1"/>
    <property type="match status" value="1"/>
</dbReference>
<dbReference type="HAMAP" id="MF_00171">
    <property type="entry name" value="TruA"/>
    <property type="match status" value="1"/>
</dbReference>
<sequence>MLLKLVFSYDGSKFQGSATQPHKLSVQDALAKALSHLGIYEKPLFASRTDKGVHAFNAVACVKTGDHFKDFMYLKNKINYFAHPFIHIKYIQEVQEDFQVRFDVTKRAYRYIISHEKYNPFLASYVHFYPKIDLKIAKKIASLFEGEHDFKFFQKEGSDNKTTIRFIYKSRVYRYKNYTIFYFEANGFLRSQIRMMMASILKILEKKMSEKELLEQINTKKAYCRLLAPASGLYLSKISYYKNKHF</sequence>
<dbReference type="RefSeq" id="WP_147575147.1">
    <property type="nucleotide sequence ID" value="NZ_VOWB01000027.1"/>
</dbReference>
<name>A0A5C7E179_9BACT</name>
<evidence type="ECO:0000313" key="9">
    <source>
        <dbReference type="EMBL" id="TXE83479.1"/>
    </source>
</evidence>
<dbReference type="GO" id="GO:0003723">
    <property type="term" value="F:RNA binding"/>
    <property type="evidence" value="ECO:0007669"/>
    <property type="project" value="InterPro"/>
</dbReference>
<dbReference type="InterPro" id="IPR020095">
    <property type="entry name" value="PsdUridine_synth_TruA_C"/>
</dbReference>